<evidence type="ECO:0000256" key="2">
    <source>
        <dbReference type="ARBA" id="ARBA00023136"/>
    </source>
</evidence>
<dbReference type="Gene3D" id="2.60.120.260">
    <property type="entry name" value="Galactose-binding domain-like"/>
    <property type="match status" value="1"/>
</dbReference>
<keyword evidence="2 4" id="KW-0472">Membrane</keyword>
<dbReference type="InterPro" id="IPR006690">
    <property type="entry name" value="OMPA-like_CS"/>
</dbReference>
<dbReference type="PANTHER" id="PTHR30329">
    <property type="entry name" value="STATOR ELEMENT OF FLAGELLAR MOTOR COMPLEX"/>
    <property type="match status" value="1"/>
</dbReference>
<evidence type="ECO:0000313" key="6">
    <source>
        <dbReference type="EMBL" id="NEN23298.1"/>
    </source>
</evidence>
<reference evidence="6 7" key="1">
    <citation type="submission" date="2020-02" db="EMBL/GenBank/DDBJ databases">
        <title>Out from the shadows clarifying the taxonomy of the family Cryomorphaceae and related taxa by utilizing the GTDB taxonomic framework.</title>
        <authorList>
            <person name="Bowman J.P."/>
        </authorList>
    </citation>
    <scope>NUCLEOTIDE SEQUENCE [LARGE SCALE GENOMIC DNA]</scope>
    <source>
        <strain evidence="6 7">QSSC 1-22</strain>
    </source>
</reference>
<dbReference type="Pfam" id="PF00691">
    <property type="entry name" value="OmpA"/>
    <property type="match status" value="1"/>
</dbReference>
<dbReference type="SUPFAM" id="SSF103088">
    <property type="entry name" value="OmpA-like"/>
    <property type="match status" value="1"/>
</dbReference>
<dbReference type="PROSITE" id="PS01068">
    <property type="entry name" value="OMPA_1"/>
    <property type="match status" value="1"/>
</dbReference>
<comment type="caution">
    <text evidence="6">The sequence shown here is derived from an EMBL/GenBank/DDBJ whole genome shotgun (WGS) entry which is preliminary data.</text>
</comment>
<comment type="subcellular location">
    <subcellularLocation>
        <location evidence="1">Cell outer membrane</location>
    </subcellularLocation>
</comment>
<evidence type="ECO:0000256" key="1">
    <source>
        <dbReference type="ARBA" id="ARBA00004442"/>
    </source>
</evidence>
<dbReference type="InterPro" id="IPR050330">
    <property type="entry name" value="Bact_OuterMem_StrucFunc"/>
</dbReference>
<evidence type="ECO:0000259" key="5">
    <source>
        <dbReference type="PROSITE" id="PS51123"/>
    </source>
</evidence>
<dbReference type="PRINTS" id="PR01021">
    <property type="entry name" value="OMPADOMAIN"/>
</dbReference>
<keyword evidence="7" id="KW-1185">Reference proteome</keyword>
<evidence type="ECO:0000256" key="3">
    <source>
        <dbReference type="ARBA" id="ARBA00023237"/>
    </source>
</evidence>
<dbReference type="PANTHER" id="PTHR30329:SF21">
    <property type="entry name" value="LIPOPROTEIN YIAD-RELATED"/>
    <property type="match status" value="1"/>
</dbReference>
<proteinExistence type="predicted"/>
<dbReference type="GO" id="GO:0009279">
    <property type="term" value="C:cell outer membrane"/>
    <property type="evidence" value="ECO:0007669"/>
    <property type="project" value="UniProtKB-SubCell"/>
</dbReference>
<sequence length="401" mass="45710">MKYTSSIYLVLLFLGFSLSAKCQILDGLLEPDGYYNYVPNPGFEKTVREYCRWNQNGRKYMEDIHNWDSPTETTPDIFSLRLKPTCWANPTKHSDGKQGPRTGDNMAGIKTYGKGGTETFWHEYLIVELDSALIPGEKYYAEFYTARAVKSDKATNNIGMYFSDTAVVTRDRMPLFFTPEINTDEIVKSRWNIWKKVSGVFTVDAEKRYLLIGNFYNDDVTSTNHFPEGEGGGYYYIDDVKVRRAKPDEGLTPKPKESIAPRPKRILEKTEIISTKEITLDSIDYQVGNTVTLKNIFFEFDKATILPESKPELKKLMDILTDYPYLTIQISGHTDNVGSDSYNEKLSEARAKSVVDYLKDEKVDASRLSYKGYGSTMPVTSNATDAGRAMNRRVEFTVIKN</sequence>
<dbReference type="AlphaFoldDB" id="A0A7K3WP48"/>
<dbReference type="InterPro" id="IPR036737">
    <property type="entry name" value="OmpA-like_sf"/>
</dbReference>
<gene>
    <name evidence="6" type="ORF">G3O08_07280</name>
</gene>
<dbReference type="Proteomes" id="UP000486602">
    <property type="component" value="Unassembled WGS sequence"/>
</dbReference>
<evidence type="ECO:0000313" key="7">
    <source>
        <dbReference type="Proteomes" id="UP000486602"/>
    </source>
</evidence>
<dbReference type="CDD" id="cd07185">
    <property type="entry name" value="OmpA_C-like"/>
    <property type="match status" value="1"/>
</dbReference>
<dbReference type="PROSITE" id="PS51123">
    <property type="entry name" value="OMPA_2"/>
    <property type="match status" value="1"/>
</dbReference>
<feature type="domain" description="OmpA-like" evidence="5">
    <location>
        <begin position="285"/>
        <end position="401"/>
    </location>
</feature>
<dbReference type="RefSeq" id="WP_163284395.1">
    <property type="nucleotide sequence ID" value="NZ_JAAGVY010000010.1"/>
</dbReference>
<accession>A0A7K3WP48</accession>
<evidence type="ECO:0000256" key="4">
    <source>
        <dbReference type="PROSITE-ProRule" id="PRU00473"/>
    </source>
</evidence>
<dbReference type="Gene3D" id="3.30.1330.60">
    <property type="entry name" value="OmpA-like domain"/>
    <property type="match status" value="1"/>
</dbReference>
<dbReference type="InterPro" id="IPR006664">
    <property type="entry name" value="OMP_bac"/>
</dbReference>
<organism evidence="6 7">
    <name type="scientific">Cryomorpha ignava</name>
    <dbReference type="NCBI Taxonomy" id="101383"/>
    <lineage>
        <taxon>Bacteria</taxon>
        <taxon>Pseudomonadati</taxon>
        <taxon>Bacteroidota</taxon>
        <taxon>Flavobacteriia</taxon>
        <taxon>Flavobacteriales</taxon>
        <taxon>Cryomorphaceae</taxon>
        <taxon>Cryomorpha</taxon>
    </lineage>
</organism>
<dbReference type="InterPro" id="IPR006665">
    <property type="entry name" value="OmpA-like"/>
</dbReference>
<dbReference type="EMBL" id="JAAGVY010000010">
    <property type="protein sequence ID" value="NEN23298.1"/>
    <property type="molecule type" value="Genomic_DNA"/>
</dbReference>
<name>A0A7K3WP48_9FLAO</name>
<protein>
    <submittedName>
        <fullName evidence="6">OmpA family protein</fullName>
    </submittedName>
</protein>
<keyword evidence="3" id="KW-0998">Cell outer membrane</keyword>